<accession>A0A409W5U0</accession>
<dbReference type="InterPro" id="IPR032675">
    <property type="entry name" value="LRR_dom_sf"/>
</dbReference>
<dbReference type="EMBL" id="NHTK01005790">
    <property type="protein sequence ID" value="PPQ73890.1"/>
    <property type="molecule type" value="Genomic_DNA"/>
</dbReference>
<evidence type="ECO:0000313" key="1">
    <source>
        <dbReference type="EMBL" id="PPQ73890.1"/>
    </source>
</evidence>
<dbReference type="Gene3D" id="3.80.10.10">
    <property type="entry name" value="Ribonuclease Inhibitor"/>
    <property type="match status" value="1"/>
</dbReference>
<dbReference type="Proteomes" id="UP000284842">
    <property type="component" value="Unassembled WGS sequence"/>
</dbReference>
<dbReference type="STRING" id="181874.A0A409W5U0"/>
<dbReference type="PANTHER" id="PTHR38926:SF72">
    <property type="entry name" value="IM:7136021-RELATED"/>
    <property type="match status" value="1"/>
</dbReference>
<protein>
    <recommendedName>
        <fullName evidence="3">F-box domain-containing protein</fullName>
    </recommendedName>
</protein>
<sequence length="816" mass="93310">MLDYLTATVIGVIFEVKSSQVNEKPASDVEPECARDRVKLSSFTNPTVNKHGTMLKRRSTCKVVFSSVLQSLKMAAKHRSVKSFDASDPLSFKRSPTPHLIISNETPTDTEREQVEEALRAEYALLESTRLLLSHCNPSDTKEHERIHWKIAESNLFIHQHGAVLSPVRMLPPEILHHIFLYCLSYPVSLRNCKWRNKPYAVSQVCRRWRSVALATPKLWDQLPMINFDKRGAYAEKDDIDMLDEYLQRSRDEDLWAFIILSNDRSTGRRRTAEELILRHKHRFVALVLGMSSNQPTLGDADLTNTDMNMVQWPRLRRLRLQAWPTPSADLAPTHRPTPNHLILPIFGPASTPVLDEIELDGLCPLTVAFPWKQITRYREYNVHQFGFLGDVLLNASSLQSLTLVDLCYGLPLSMPLAAPLTFPHLKSLRVRTISRQNPESFFEYIRVPVLEELRISSDGEFVIPRIASLIQRSCQATGVCIGSCSQLRKLCIRGPYDRLKHDRATHKYVRQGDLPALLRLTPYLEELDIDFPPLQDLFDMIVSQYRQPIVPELKRLVIHAKLEEVMGNETTLKVLARSRCEPRERHMQGGSGYMGFRQSRLETFRLVLDDWDSAFGAQAVLNDWSQGGHYGSDTIRRFASRTDSTVDSLGLEEVVVDESLLLDIWREELHRELPELEGGESKRRSSLRRKLTSAGLSTLDMLLTSIEEFDTAANLKAIYASRLHFSVLLLTKIQSHKLTMEEQASLQSRSKALSKKWETLMMSDLCNYNWGLKGLRSVVYVPNHSPLRNSPAVLKMVYGMNDQVDVTEPFWPIYS</sequence>
<evidence type="ECO:0000313" key="2">
    <source>
        <dbReference type="Proteomes" id="UP000284842"/>
    </source>
</evidence>
<gene>
    <name evidence="1" type="ORF">CVT24_011949</name>
</gene>
<proteinExistence type="predicted"/>
<dbReference type="InterPro" id="IPR036047">
    <property type="entry name" value="F-box-like_dom_sf"/>
</dbReference>
<dbReference type="Gene3D" id="1.20.1280.50">
    <property type="match status" value="1"/>
</dbReference>
<dbReference type="SUPFAM" id="SSF81383">
    <property type="entry name" value="F-box domain"/>
    <property type="match status" value="1"/>
</dbReference>
<comment type="caution">
    <text evidence="1">The sequence shown here is derived from an EMBL/GenBank/DDBJ whole genome shotgun (WGS) entry which is preliminary data.</text>
</comment>
<dbReference type="InParanoid" id="A0A409W5U0"/>
<dbReference type="PANTHER" id="PTHR38926">
    <property type="entry name" value="F-BOX DOMAIN CONTAINING PROTEIN, EXPRESSED"/>
    <property type="match status" value="1"/>
</dbReference>
<dbReference type="AlphaFoldDB" id="A0A409W5U0"/>
<keyword evidence="2" id="KW-1185">Reference proteome</keyword>
<dbReference type="SUPFAM" id="SSF52047">
    <property type="entry name" value="RNI-like"/>
    <property type="match status" value="1"/>
</dbReference>
<organism evidence="1 2">
    <name type="scientific">Panaeolus cyanescens</name>
    <dbReference type="NCBI Taxonomy" id="181874"/>
    <lineage>
        <taxon>Eukaryota</taxon>
        <taxon>Fungi</taxon>
        <taxon>Dikarya</taxon>
        <taxon>Basidiomycota</taxon>
        <taxon>Agaricomycotina</taxon>
        <taxon>Agaricomycetes</taxon>
        <taxon>Agaricomycetidae</taxon>
        <taxon>Agaricales</taxon>
        <taxon>Agaricineae</taxon>
        <taxon>Galeropsidaceae</taxon>
        <taxon>Panaeolus</taxon>
    </lineage>
</organism>
<reference evidence="1 2" key="1">
    <citation type="journal article" date="2018" name="Evol. Lett.">
        <title>Horizontal gene cluster transfer increased hallucinogenic mushroom diversity.</title>
        <authorList>
            <person name="Reynolds H.T."/>
            <person name="Vijayakumar V."/>
            <person name="Gluck-Thaler E."/>
            <person name="Korotkin H.B."/>
            <person name="Matheny P.B."/>
            <person name="Slot J.C."/>
        </authorList>
    </citation>
    <scope>NUCLEOTIDE SEQUENCE [LARGE SCALE GENOMIC DNA]</scope>
    <source>
        <strain evidence="1 2">2629</strain>
    </source>
</reference>
<evidence type="ECO:0008006" key="3">
    <source>
        <dbReference type="Google" id="ProtNLM"/>
    </source>
</evidence>
<name>A0A409W5U0_9AGAR</name>
<dbReference type="OrthoDB" id="3365698at2759"/>